<dbReference type="OrthoDB" id="2135397at2759"/>
<name>A0A507DF40_9FUNG</name>
<dbReference type="EMBL" id="QEAP01001181">
    <property type="protein sequence ID" value="TPX50174.1"/>
    <property type="molecule type" value="Genomic_DNA"/>
</dbReference>
<reference evidence="3 4" key="1">
    <citation type="journal article" date="2019" name="Sci. Rep.">
        <title>Comparative genomics of chytrid fungi reveal insights into the obligate biotrophic and pathogenic lifestyle of Synchytrium endobioticum.</title>
        <authorList>
            <person name="van de Vossenberg B.T.L.H."/>
            <person name="Warris S."/>
            <person name="Nguyen H.D.T."/>
            <person name="van Gent-Pelzer M.P.E."/>
            <person name="Joly D.L."/>
            <person name="van de Geest H.C."/>
            <person name="Bonants P.J.M."/>
            <person name="Smith D.S."/>
            <person name="Levesque C.A."/>
            <person name="van der Lee T.A.J."/>
        </authorList>
    </citation>
    <scope>NUCLEOTIDE SEQUENCE [LARGE SCALE GENOMIC DNA]</scope>
    <source>
        <strain evidence="3 4">CBS 675.73</strain>
    </source>
</reference>
<dbReference type="AlphaFoldDB" id="A0A507DF40"/>
<dbReference type="InterPro" id="IPR018490">
    <property type="entry name" value="cNMP-bd_dom_sf"/>
</dbReference>
<feature type="domain" description="Cyclic nucleotide-binding" evidence="2">
    <location>
        <begin position="1"/>
        <end position="39"/>
    </location>
</feature>
<sequence length="100" mass="11435">MGRIAAALRSINFIPGDYVTKQGDSGSDMYFILSGKAEVGLITKTLRTATVQAVLPSLMYRLTYLDFHRILDDFNDMRVRMDMLAEEREKVVKLEEMNNK</sequence>
<evidence type="ECO:0000313" key="3">
    <source>
        <dbReference type="EMBL" id="TPX50174.1"/>
    </source>
</evidence>
<keyword evidence="1" id="KW-0407">Ion channel</keyword>
<dbReference type="InterPro" id="IPR000595">
    <property type="entry name" value="cNMP-bd_dom"/>
</dbReference>
<evidence type="ECO:0000313" key="4">
    <source>
        <dbReference type="Proteomes" id="UP000320333"/>
    </source>
</evidence>
<dbReference type="GO" id="GO:0044877">
    <property type="term" value="F:protein-containing complex binding"/>
    <property type="evidence" value="ECO:0007669"/>
    <property type="project" value="TreeGrafter"/>
</dbReference>
<dbReference type="Gene3D" id="2.60.120.10">
    <property type="entry name" value="Jelly Rolls"/>
    <property type="match status" value="2"/>
</dbReference>
<dbReference type="PROSITE" id="PS50042">
    <property type="entry name" value="CNMP_BINDING_3"/>
    <property type="match status" value="1"/>
</dbReference>
<keyword evidence="4" id="KW-1185">Reference proteome</keyword>
<dbReference type="PANTHER" id="PTHR45638:SF11">
    <property type="entry name" value="CYCLIC NUCLEOTIDE-GATED CATION CHANNEL SUBUNIT A"/>
    <property type="match status" value="1"/>
</dbReference>
<dbReference type="InterPro" id="IPR014710">
    <property type="entry name" value="RmlC-like_jellyroll"/>
</dbReference>
<evidence type="ECO:0000259" key="2">
    <source>
        <dbReference type="PROSITE" id="PS50042"/>
    </source>
</evidence>
<accession>A0A507DF40</accession>
<dbReference type="CDD" id="cd00038">
    <property type="entry name" value="CAP_ED"/>
    <property type="match status" value="1"/>
</dbReference>
<keyword evidence="1" id="KW-0406">Ion transport</keyword>
<dbReference type="PANTHER" id="PTHR45638">
    <property type="entry name" value="CYCLIC NUCLEOTIDE-GATED CATION CHANNEL SUBUNIT A"/>
    <property type="match status" value="1"/>
</dbReference>
<gene>
    <name evidence="3" type="ORF">CcCBS67573_g10107</name>
</gene>
<evidence type="ECO:0000256" key="1">
    <source>
        <dbReference type="ARBA" id="ARBA00023286"/>
    </source>
</evidence>
<keyword evidence="1" id="KW-1071">Ligand-gated ion channel</keyword>
<dbReference type="SUPFAM" id="SSF51206">
    <property type="entry name" value="cAMP-binding domain-like"/>
    <property type="match status" value="1"/>
</dbReference>
<comment type="caution">
    <text evidence="3">The sequence shown here is derived from an EMBL/GenBank/DDBJ whole genome shotgun (WGS) entry which is preliminary data.</text>
</comment>
<proteinExistence type="predicted"/>
<protein>
    <recommendedName>
        <fullName evidence="2">Cyclic nucleotide-binding domain-containing protein</fullName>
    </recommendedName>
</protein>
<dbReference type="Proteomes" id="UP000320333">
    <property type="component" value="Unassembled WGS sequence"/>
</dbReference>
<organism evidence="3 4">
    <name type="scientific">Chytriomyces confervae</name>
    <dbReference type="NCBI Taxonomy" id="246404"/>
    <lineage>
        <taxon>Eukaryota</taxon>
        <taxon>Fungi</taxon>
        <taxon>Fungi incertae sedis</taxon>
        <taxon>Chytridiomycota</taxon>
        <taxon>Chytridiomycota incertae sedis</taxon>
        <taxon>Chytridiomycetes</taxon>
        <taxon>Chytridiales</taxon>
        <taxon>Chytriomycetaceae</taxon>
        <taxon>Chytriomyces</taxon>
    </lineage>
</organism>
<dbReference type="InterPro" id="IPR050866">
    <property type="entry name" value="CNG_cation_channel"/>
</dbReference>
<dbReference type="GO" id="GO:0005221">
    <property type="term" value="F:intracellularly cyclic nucleotide-activated monoatomic cation channel activity"/>
    <property type="evidence" value="ECO:0007669"/>
    <property type="project" value="InterPro"/>
</dbReference>
<keyword evidence="1" id="KW-0813">Transport</keyword>